<dbReference type="Pfam" id="PF01636">
    <property type="entry name" value="APH"/>
    <property type="match status" value="1"/>
</dbReference>
<gene>
    <name evidence="2" type="ORF">M501DRAFT_1009753</name>
</gene>
<dbReference type="Gene3D" id="3.90.1200.10">
    <property type="match status" value="1"/>
</dbReference>
<dbReference type="InterPro" id="IPR002575">
    <property type="entry name" value="Aminoglycoside_PTrfase"/>
</dbReference>
<evidence type="ECO:0000313" key="3">
    <source>
        <dbReference type="Proteomes" id="UP000799429"/>
    </source>
</evidence>
<dbReference type="AlphaFoldDB" id="A0A9P4S2Q6"/>
<evidence type="ECO:0000259" key="1">
    <source>
        <dbReference type="Pfam" id="PF01636"/>
    </source>
</evidence>
<keyword evidence="3" id="KW-1185">Reference proteome</keyword>
<dbReference type="Proteomes" id="UP000799429">
    <property type="component" value="Unassembled WGS sequence"/>
</dbReference>
<reference evidence="2" key="1">
    <citation type="journal article" date="2020" name="Stud. Mycol.">
        <title>101 Dothideomycetes genomes: a test case for predicting lifestyles and emergence of pathogens.</title>
        <authorList>
            <person name="Haridas S."/>
            <person name="Albert R."/>
            <person name="Binder M."/>
            <person name="Bloem J."/>
            <person name="Labutti K."/>
            <person name="Salamov A."/>
            <person name="Andreopoulos B."/>
            <person name="Baker S."/>
            <person name="Barry K."/>
            <person name="Bills G."/>
            <person name="Bluhm B."/>
            <person name="Cannon C."/>
            <person name="Castanera R."/>
            <person name="Culley D."/>
            <person name="Daum C."/>
            <person name="Ezra D."/>
            <person name="Gonzalez J."/>
            <person name="Henrissat B."/>
            <person name="Kuo A."/>
            <person name="Liang C."/>
            <person name="Lipzen A."/>
            <person name="Lutzoni F."/>
            <person name="Magnuson J."/>
            <person name="Mondo S."/>
            <person name="Nolan M."/>
            <person name="Ohm R."/>
            <person name="Pangilinan J."/>
            <person name="Park H.-J."/>
            <person name="Ramirez L."/>
            <person name="Alfaro M."/>
            <person name="Sun H."/>
            <person name="Tritt A."/>
            <person name="Yoshinaga Y."/>
            <person name="Zwiers L.-H."/>
            <person name="Turgeon B."/>
            <person name="Goodwin S."/>
            <person name="Spatafora J."/>
            <person name="Crous P."/>
            <person name="Grigoriev I."/>
        </authorList>
    </citation>
    <scope>NUCLEOTIDE SEQUENCE</scope>
    <source>
        <strain evidence="2">CBS 101060</strain>
    </source>
</reference>
<dbReference type="SUPFAM" id="SSF56112">
    <property type="entry name" value="Protein kinase-like (PK-like)"/>
    <property type="match status" value="1"/>
</dbReference>
<dbReference type="OrthoDB" id="5598852at2759"/>
<evidence type="ECO:0000313" key="2">
    <source>
        <dbReference type="EMBL" id="KAF2834336.1"/>
    </source>
</evidence>
<organism evidence="2 3">
    <name type="scientific">Patellaria atrata CBS 101060</name>
    <dbReference type="NCBI Taxonomy" id="1346257"/>
    <lineage>
        <taxon>Eukaryota</taxon>
        <taxon>Fungi</taxon>
        <taxon>Dikarya</taxon>
        <taxon>Ascomycota</taxon>
        <taxon>Pezizomycotina</taxon>
        <taxon>Dothideomycetes</taxon>
        <taxon>Dothideomycetes incertae sedis</taxon>
        <taxon>Patellariales</taxon>
        <taxon>Patellariaceae</taxon>
        <taxon>Patellaria</taxon>
    </lineage>
</organism>
<protein>
    <recommendedName>
        <fullName evidence="1">Aminoglycoside phosphotransferase domain-containing protein</fullName>
    </recommendedName>
</protein>
<accession>A0A9P4S2Q6</accession>
<name>A0A9P4S2Q6_9PEZI</name>
<feature type="domain" description="Aminoglycoside phosphotransferase" evidence="1">
    <location>
        <begin position="151"/>
        <end position="218"/>
    </location>
</feature>
<proteinExistence type="predicted"/>
<dbReference type="EMBL" id="MU006121">
    <property type="protein sequence ID" value="KAF2834336.1"/>
    <property type="molecule type" value="Genomic_DNA"/>
</dbReference>
<sequence>MASQEQEYSVDQEIAEFFLKTTATRLACDTRAEEPVGGNKIPYKTCVATPVWCGPDSEFVVQFRLKSLELKSETASLAHTIYGQLGESTDGKEAIFINVMGRVQGISHLDFILAHNLPENSSKYCIWRNNLIAPRRVEQTYRQKLGRRYQHKLQLLRDSLPVRFHPIFENALDSIPIILSLPMTLLHKDFGAYNIMVDSSTCHLVCVIDWAESEIYPFGLNLHSLQPILNKYNLRDGWIRYADYDGLQRPYDESGAYEMRGLYGLLIKAATKIMDSG</sequence>
<dbReference type="InterPro" id="IPR011009">
    <property type="entry name" value="Kinase-like_dom_sf"/>
</dbReference>
<comment type="caution">
    <text evidence="2">The sequence shown here is derived from an EMBL/GenBank/DDBJ whole genome shotgun (WGS) entry which is preliminary data.</text>
</comment>